<feature type="transmembrane region" description="Helical" evidence="8">
    <location>
        <begin position="278"/>
        <end position="299"/>
    </location>
</feature>
<dbReference type="PANTHER" id="PTHR48090">
    <property type="entry name" value="UNDECAPRENYL-PHOSPHATE 4-DEOXY-4-FORMAMIDO-L-ARABINOSE TRANSFERASE-RELATED"/>
    <property type="match status" value="1"/>
</dbReference>
<feature type="domain" description="Glycosyltransferase 2-like" evidence="9">
    <location>
        <begin position="6"/>
        <end position="169"/>
    </location>
</feature>
<name>A0AA49JAG4_9BACT</name>
<evidence type="ECO:0000256" key="7">
    <source>
        <dbReference type="ARBA" id="ARBA00023136"/>
    </source>
</evidence>
<dbReference type="InterPro" id="IPR029044">
    <property type="entry name" value="Nucleotide-diphossugar_trans"/>
</dbReference>
<keyword evidence="7 8" id="KW-0472">Membrane</keyword>
<dbReference type="SUPFAM" id="SSF53448">
    <property type="entry name" value="Nucleotide-diphospho-sugar transferases"/>
    <property type="match status" value="1"/>
</dbReference>
<dbReference type="PANTHER" id="PTHR48090:SF3">
    <property type="entry name" value="UNDECAPRENYL-PHOSPHATE 4-DEOXY-4-FORMAMIDO-L-ARABINOSE TRANSFERASE"/>
    <property type="match status" value="1"/>
</dbReference>
<evidence type="ECO:0000256" key="6">
    <source>
        <dbReference type="ARBA" id="ARBA00022989"/>
    </source>
</evidence>
<dbReference type="CDD" id="cd04187">
    <property type="entry name" value="DPM1_like_bac"/>
    <property type="match status" value="1"/>
</dbReference>
<dbReference type="InterPro" id="IPR001173">
    <property type="entry name" value="Glyco_trans_2-like"/>
</dbReference>
<dbReference type="GO" id="GO:0005886">
    <property type="term" value="C:plasma membrane"/>
    <property type="evidence" value="ECO:0007669"/>
    <property type="project" value="TreeGrafter"/>
</dbReference>
<proteinExistence type="predicted"/>
<evidence type="ECO:0000256" key="4">
    <source>
        <dbReference type="ARBA" id="ARBA00022692"/>
    </source>
</evidence>
<dbReference type="AlphaFoldDB" id="A0AA49JAG4"/>
<dbReference type="GO" id="GO:0009103">
    <property type="term" value="P:lipopolysaccharide biosynthetic process"/>
    <property type="evidence" value="ECO:0007669"/>
    <property type="project" value="UniProtKB-KW"/>
</dbReference>
<dbReference type="EC" id="2.4.-.-" evidence="10"/>
<dbReference type="Proteomes" id="UP001232019">
    <property type="component" value="Chromosome"/>
</dbReference>
<keyword evidence="1" id="KW-1003">Cell membrane</keyword>
<feature type="transmembrane region" description="Helical" evidence="8">
    <location>
        <begin position="237"/>
        <end position="258"/>
    </location>
</feature>
<keyword evidence="5" id="KW-0448">Lipopolysaccharide biosynthesis</keyword>
<dbReference type="RefSeq" id="WP_302127525.1">
    <property type="nucleotide sequence ID" value="NZ_CP129968.2"/>
</dbReference>
<keyword evidence="4 8" id="KW-0812">Transmembrane</keyword>
<dbReference type="GO" id="GO:0099621">
    <property type="term" value="F:undecaprenyl-phosphate 4-deoxy-4-formamido-L-arabinose transferase activity"/>
    <property type="evidence" value="ECO:0007669"/>
    <property type="project" value="TreeGrafter"/>
</dbReference>
<dbReference type="KEGG" id="marp:QYS47_07340"/>
<dbReference type="EMBL" id="CP129968">
    <property type="protein sequence ID" value="WKK81976.1"/>
    <property type="molecule type" value="Genomic_DNA"/>
</dbReference>
<evidence type="ECO:0000256" key="2">
    <source>
        <dbReference type="ARBA" id="ARBA00022676"/>
    </source>
</evidence>
<keyword evidence="2 10" id="KW-0328">Glycosyltransferase</keyword>
<keyword evidence="3 10" id="KW-0808">Transferase</keyword>
<evidence type="ECO:0000259" key="9">
    <source>
        <dbReference type="Pfam" id="PF00535"/>
    </source>
</evidence>
<evidence type="ECO:0000313" key="10">
    <source>
        <dbReference type="EMBL" id="WKK81976.1"/>
    </source>
</evidence>
<reference evidence="10" key="1">
    <citation type="submission" date="2023-08" db="EMBL/GenBank/DDBJ databases">
        <title>Comparative genomics and taxonomic characterization of three novel marine species of genus Marivirga.</title>
        <authorList>
            <person name="Muhammad N."/>
            <person name="Kim S.-G."/>
        </authorList>
    </citation>
    <scope>NUCLEOTIDE SEQUENCE</scope>
    <source>
        <strain evidence="10">BKB1-2</strain>
    </source>
</reference>
<evidence type="ECO:0000256" key="5">
    <source>
        <dbReference type="ARBA" id="ARBA00022985"/>
    </source>
</evidence>
<accession>A0AA49JAG4</accession>
<dbReference type="Gene3D" id="3.90.550.10">
    <property type="entry name" value="Spore Coat Polysaccharide Biosynthesis Protein SpsA, Chain A"/>
    <property type="match status" value="1"/>
</dbReference>
<gene>
    <name evidence="10" type="ORF">QYS47_07340</name>
</gene>
<sequence>MKYSLSIVIPVFNEEESIPELVEWIERVMKEQPLLSYEVIMIDDGSSDNSWEIIQDLAKQKLQVKGLKFARNYGKSAALHTGFKASEGEVVITMDADMQDSPDEIPALYHIIQNDGYDIVSGWKKKRHDPISKTIPSKFFNFVTRKISGIKLHDFNCGLKAYRSKVVKNIEVYGEMHRYIPVIAKWNGFKKIGEKVVQHRARKYGETKYGLERFLYGFLDLLSITFVSKFKKSPMHFFGAFGTLSFIFGFFVTLYVIARKFYEIHYNLPVREITDQPLFFLSLVALIVGVQLFLAGFIGEMITMNSPKKLDYIVDEEIGIG</sequence>
<evidence type="ECO:0000256" key="8">
    <source>
        <dbReference type="SAM" id="Phobius"/>
    </source>
</evidence>
<evidence type="ECO:0000256" key="3">
    <source>
        <dbReference type="ARBA" id="ARBA00022679"/>
    </source>
</evidence>
<evidence type="ECO:0000256" key="1">
    <source>
        <dbReference type="ARBA" id="ARBA00022475"/>
    </source>
</evidence>
<keyword evidence="6 8" id="KW-1133">Transmembrane helix</keyword>
<dbReference type="InterPro" id="IPR050256">
    <property type="entry name" value="Glycosyltransferase_2"/>
</dbReference>
<protein>
    <submittedName>
        <fullName evidence="10">Glycosyltransferase family 2 protein</fullName>
        <ecNumber evidence="10">2.4.-.-</ecNumber>
    </submittedName>
</protein>
<dbReference type="Pfam" id="PF00535">
    <property type="entry name" value="Glycos_transf_2"/>
    <property type="match status" value="1"/>
</dbReference>
<organism evidence="10">
    <name type="scientific">Marivirga arenosa</name>
    <dbReference type="NCBI Taxonomy" id="3059076"/>
    <lineage>
        <taxon>Bacteria</taxon>
        <taxon>Pseudomonadati</taxon>
        <taxon>Bacteroidota</taxon>
        <taxon>Cytophagia</taxon>
        <taxon>Cytophagales</taxon>
        <taxon>Marivirgaceae</taxon>
        <taxon>Marivirga</taxon>
    </lineage>
</organism>